<feature type="transmembrane region" description="Helical" evidence="8">
    <location>
        <begin position="162"/>
        <end position="180"/>
    </location>
</feature>
<protein>
    <submittedName>
        <fullName evidence="9">Accessory gene regulator B</fullName>
    </submittedName>
</protein>
<evidence type="ECO:0000256" key="8">
    <source>
        <dbReference type="SAM" id="Phobius"/>
    </source>
</evidence>
<dbReference type="Pfam" id="PF04647">
    <property type="entry name" value="AgrB"/>
    <property type="match status" value="1"/>
</dbReference>
<keyword evidence="3" id="KW-0645">Protease</keyword>
<keyword evidence="6 8" id="KW-1133">Transmembrane helix</keyword>
<dbReference type="InterPro" id="IPR006741">
    <property type="entry name" value="AgrB"/>
</dbReference>
<keyword evidence="7 8" id="KW-0472">Membrane</keyword>
<dbReference type="GO" id="GO:0006508">
    <property type="term" value="P:proteolysis"/>
    <property type="evidence" value="ECO:0007669"/>
    <property type="project" value="UniProtKB-KW"/>
</dbReference>
<dbReference type="EMBL" id="FQZS01000007">
    <property type="protein sequence ID" value="SHI75109.1"/>
    <property type="molecule type" value="Genomic_DNA"/>
</dbReference>
<evidence type="ECO:0000256" key="3">
    <source>
        <dbReference type="ARBA" id="ARBA00022670"/>
    </source>
</evidence>
<dbReference type="OrthoDB" id="9815055at2"/>
<organism evidence="9 10">
    <name type="scientific">Lutispora thermophila DSM 19022</name>
    <dbReference type="NCBI Taxonomy" id="1122184"/>
    <lineage>
        <taxon>Bacteria</taxon>
        <taxon>Bacillati</taxon>
        <taxon>Bacillota</taxon>
        <taxon>Clostridia</taxon>
        <taxon>Lutisporales</taxon>
        <taxon>Lutisporaceae</taxon>
        <taxon>Lutispora</taxon>
    </lineage>
</organism>
<dbReference type="RefSeq" id="WP_073025347.1">
    <property type="nucleotide sequence ID" value="NZ_FQZS01000007.1"/>
</dbReference>
<evidence type="ECO:0000313" key="10">
    <source>
        <dbReference type="Proteomes" id="UP000184442"/>
    </source>
</evidence>
<dbReference type="GO" id="GO:0008233">
    <property type="term" value="F:peptidase activity"/>
    <property type="evidence" value="ECO:0007669"/>
    <property type="project" value="UniProtKB-KW"/>
</dbReference>
<dbReference type="GO" id="GO:0009372">
    <property type="term" value="P:quorum sensing"/>
    <property type="evidence" value="ECO:0007669"/>
    <property type="project" value="UniProtKB-KW"/>
</dbReference>
<sequence length="196" mass="21758">MDLINKIADGLIANGAIKVEDRDLYEYGLKQGLLIIVNILTTIAIGLLFNMVWQSLLFMIAYIPLRSFAGGYHARTQSKCYFFSILLTMSVLLAIKLIPCTRFNIVCIAMIAAIIIYALAPVEDANKPLDKMEEEVYKKRARKILAVELCAMLLAMGLRVSWVSFCISVSILALSILIIIGKVKNFRSGGCCTTNK</sequence>
<dbReference type="GO" id="GO:0016020">
    <property type="term" value="C:membrane"/>
    <property type="evidence" value="ECO:0007669"/>
    <property type="project" value="InterPro"/>
</dbReference>
<gene>
    <name evidence="9" type="ORF">SAMN02745176_01217</name>
</gene>
<dbReference type="AlphaFoldDB" id="A0A1M6DPQ2"/>
<keyword evidence="4 8" id="KW-0812">Transmembrane</keyword>
<feature type="transmembrane region" description="Helical" evidence="8">
    <location>
        <begin position="103"/>
        <end position="120"/>
    </location>
</feature>
<keyword evidence="5" id="KW-0378">Hydrolase</keyword>
<feature type="transmembrane region" description="Helical" evidence="8">
    <location>
        <begin position="80"/>
        <end position="97"/>
    </location>
</feature>
<proteinExistence type="predicted"/>
<dbReference type="STRING" id="1122184.SAMN02745176_01217"/>
<keyword evidence="2" id="KW-0673">Quorum sensing</keyword>
<evidence type="ECO:0000256" key="7">
    <source>
        <dbReference type="ARBA" id="ARBA00023136"/>
    </source>
</evidence>
<reference evidence="9 10" key="1">
    <citation type="submission" date="2016-11" db="EMBL/GenBank/DDBJ databases">
        <authorList>
            <person name="Jaros S."/>
            <person name="Januszkiewicz K."/>
            <person name="Wedrychowicz H."/>
        </authorList>
    </citation>
    <scope>NUCLEOTIDE SEQUENCE [LARGE SCALE GENOMIC DNA]</scope>
    <source>
        <strain evidence="9 10">DSM 19022</strain>
    </source>
</reference>
<evidence type="ECO:0000256" key="2">
    <source>
        <dbReference type="ARBA" id="ARBA00022654"/>
    </source>
</evidence>
<feature type="transmembrane region" description="Helical" evidence="8">
    <location>
        <begin position="33"/>
        <end position="59"/>
    </location>
</feature>
<dbReference type="SMART" id="SM00793">
    <property type="entry name" value="AgrB"/>
    <property type="match status" value="1"/>
</dbReference>
<name>A0A1M6DPQ2_9FIRM</name>
<evidence type="ECO:0000256" key="5">
    <source>
        <dbReference type="ARBA" id="ARBA00022801"/>
    </source>
</evidence>
<accession>A0A1M6DPQ2</accession>
<evidence type="ECO:0000256" key="4">
    <source>
        <dbReference type="ARBA" id="ARBA00022692"/>
    </source>
</evidence>
<evidence type="ECO:0000313" key="9">
    <source>
        <dbReference type="EMBL" id="SHI75109.1"/>
    </source>
</evidence>
<keyword evidence="10" id="KW-1185">Reference proteome</keyword>
<dbReference type="Proteomes" id="UP000184442">
    <property type="component" value="Unassembled WGS sequence"/>
</dbReference>
<evidence type="ECO:0000256" key="6">
    <source>
        <dbReference type="ARBA" id="ARBA00022989"/>
    </source>
</evidence>
<evidence type="ECO:0000256" key="1">
    <source>
        <dbReference type="ARBA" id="ARBA00022475"/>
    </source>
</evidence>
<keyword evidence="1" id="KW-1003">Cell membrane</keyword>